<dbReference type="InterPro" id="IPR003594">
    <property type="entry name" value="HATPase_dom"/>
</dbReference>
<dbReference type="Proteomes" id="UP001356170">
    <property type="component" value="Unassembled WGS sequence"/>
</dbReference>
<feature type="region of interest" description="Disordered" evidence="11">
    <location>
        <begin position="72"/>
        <end position="96"/>
    </location>
</feature>
<gene>
    <name evidence="15" type="ORF">V3390_01390</name>
</gene>
<dbReference type="PROSITE" id="PS50885">
    <property type="entry name" value="HAMP"/>
    <property type="match status" value="1"/>
</dbReference>
<keyword evidence="7 15" id="KW-0418">Kinase</keyword>
<dbReference type="GO" id="GO:0004673">
    <property type="term" value="F:protein histidine kinase activity"/>
    <property type="evidence" value="ECO:0007669"/>
    <property type="project" value="UniProtKB-EC"/>
</dbReference>
<feature type="transmembrane region" description="Helical" evidence="12">
    <location>
        <begin position="191"/>
        <end position="214"/>
    </location>
</feature>
<feature type="transmembrane region" description="Helical" evidence="12">
    <location>
        <begin position="20"/>
        <end position="42"/>
    </location>
</feature>
<dbReference type="Pfam" id="PF02518">
    <property type="entry name" value="HATPase_c"/>
    <property type="match status" value="1"/>
</dbReference>
<dbReference type="PANTHER" id="PTHR45436">
    <property type="entry name" value="SENSOR HISTIDINE KINASE YKOH"/>
    <property type="match status" value="1"/>
</dbReference>
<keyword evidence="6 12" id="KW-0812">Transmembrane</keyword>
<evidence type="ECO:0000256" key="12">
    <source>
        <dbReference type="SAM" id="Phobius"/>
    </source>
</evidence>
<dbReference type="InterPro" id="IPR004358">
    <property type="entry name" value="Sig_transdc_His_kin-like_C"/>
</dbReference>
<dbReference type="Gene3D" id="1.10.287.130">
    <property type="match status" value="1"/>
</dbReference>
<evidence type="ECO:0000256" key="9">
    <source>
        <dbReference type="ARBA" id="ARBA00023012"/>
    </source>
</evidence>
<feature type="domain" description="Histidine kinase" evidence="13">
    <location>
        <begin position="270"/>
        <end position="475"/>
    </location>
</feature>
<dbReference type="EC" id="2.7.13.3" evidence="3"/>
<dbReference type="InterPro" id="IPR036890">
    <property type="entry name" value="HATPase_C_sf"/>
</dbReference>
<evidence type="ECO:0000256" key="4">
    <source>
        <dbReference type="ARBA" id="ARBA00022553"/>
    </source>
</evidence>
<dbReference type="PROSITE" id="PS50109">
    <property type="entry name" value="HIS_KIN"/>
    <property type="match status" value="1"/>
</dbReference>
<reference evidence="15 16" key="1">
    <citation type="submission" date="2024-01" db="EMBL/GenBank/DDBJ databases">
        <title>Novel species of the genus Luteimonas isolated from rivers.</title>
        <authorList>
            <person name="Lu H."/>
        </authorList>
    </citation>
    <scope>NUCLEOTIDE SEQUENCE [LARGE SCALE GENOMIC DNA]</scope>
    <source>
        <strain evidence="15 16">FXH3W</strain>
    </source>
</reference>
<evidence type="ECO:0000313" key="15">
    <source>
        <dbReference type="EMBL" id="MEF2154895.1"/>
    </source>
</evidence>
<dbReference type="EMBL" id="JAZHBO010000001">
    <property type="protein sequence ID" value="MEF2154895.1"/>
    <property type="molecule type" value="Genomic_DNA"/>
</dbReference>
<comment type="catalytic activity">
    <reaction evidence="1">
        <text>ATP + protein L-histidine = ADP + protein N-phospho-L-histidine.</text>
        <dbReference type="EC" id="2.7.13.3"/>
    </reaction>
</comment>
<evidence type="ECO:0000256" key="5">
    <source>
        <dbReference type="ARBA" id="ARBA00022679"/>
    </source>
</evidence>
<name>A0ABU7UXS9_9GAMM</name>
<evidence type="ECO:0000256" key="1">
    <source>
        <dbReference type="ARBA" id="ARBA00000085"/>
    </source>
</evidence>
<organism evidence="15 16">
    <name type="scientific">Aquilutibacter rugosus</name>
    <dbReference type="NCBI Taxonomy" id="3115820"/>
    <lineage>
        <taxon>Bacteria</taxon>
        <taxon>Pseudomonadati</taxon>
        <taxon>Pseudomonadota</taxon>
        <taxon>Gammaproteobacteria</taxon>
        <taxon>Lysobacterales</taxon>
        <taxon>Lysobacteraceae</taxon>
        <taxon>Aquilutibacter</taxon>
    </lineage>
</organism>
<accession>A0ABU7UXS9</accession>
<keyword evidence="4" id="KW-0597">Phosphoprotein</keyword>
<evidence type="ECO:0000256" key="7">
    <source>
        <dbReference type="ARBA" id="ARBA00022777"/>
    </source>
</evidence>
<dbReference type="RefSeq" id="WP_331703044.1">
    <property type="nucleotide sequence ID" value="NZ_JAZHBO010000001.1"/>
</dbReference>
<evidence type="ECO:0000256" key="3">
    <source>
        <dbReference type="ARBA" id="ARBA00012438"/>
    </source>
</evidence>
<sequence>MDLPGPLPQLPQRIKPRSIWARQLVAASLSLFAFLMLAGITLDHTFRVTAESDMQRKLASFADALTSQSEISRSGSILPPLEERMPSPDLNQPGSGQYARIATEDSLWVSPSSSGPILPAPELVDPGTNAFRGPVDYEQIDGTQQRLYIYSVGVMRPGNAFEQTPDVRYTVQVMEDSKFLTERVQLFRRTLIRALGLAGLVLLILQAMILRWSIMPLGKLVTDLKRVESGESSKLSDSHPTELQPLANAINSFIDTERQNIERQRTAMDNLSHSLKTPIAVLRTMLDSEVPADDLRSELATQLTRMNDQISYRLTRASAGHKLFAAGIEIEPSANDIVNSLEKLHPKVVAGFEIDPSARFFGEIGDLQELLGNLLENAFKWSRSSVLLTVARESRGKGNTGLLIQVEDNGPGIEPSQVESVLQRGVRGDQRVKGHGIGLAIVQELVDSYGGTLTVTRSEDPELGGACFSVRFPKG</sequence>
<dbReference type="SMART" id="SM00387">
    <property type="entry name" value="HATPase_c"/>
    <property type="match status" value="1"/>
</dbReference>
<dbReference type="SUPFAM" id="SSF47384">
    <property type="entry name" value="Homodimeric domain of signal transducing histidine kinase"/>
    <property type="match status" value="1"/>
</dbReference>
<keyword evidence="9" id="KW-0902">Two-component regulatory system</keyword>
<protein>
    <recommendedName>
        <fullName evidence="3">histidine kinase</fullName>
        <ecNumber evidence="3">2.7.13.3</ecNumber>
    </recommendedName>
</protein>
<evidence type="ECO:0000256" key="11">
    <source>
        <dbReference type="SAM" id="MobiDB-lite"/>
    </source>
</evidence>
<keyword evidence="8 12" id="KW-1133">Transmembrane helix</keyword>
<proteinExistence type="predicted"/>
<feature type="domain" description="HAMP" evidence="14">
    <location>
        <begin position="211"/>
        <end position="262"/>
    </location>
</feature>
<evidence type="ECO:0000256" key="2">
    <source>
        <dbReference type="ARBA" id="ARBA00004370"/>
    </source>
</evidence>
<evidence type="ECO:0000313" key="16">
    <source>
        <dbReference type="Proteomes" id="UP001356170"/>
    </source>
</evidence>
<keyword evidence="10 12" id="KW-0472">Membrane</keyword>
<evidence type="ECO:0000256" key="6">
    <source>
        <dbReference type="ARBA" id="ARBA00022692"/>
    </source>
</evidence>
<dbReference type="PANTHER" id="PTHR45436:SF5">
    <property type="entry name" value="SENSOR HISTIDINE KINASE TRCS"/>
    <property type="match status" value="1"/>
</dbReference>
<comment type="subcellular location">
    <subcellularLocation>
        <location evidence="2">Membrane</location>
    </subcellularLocation>
</comment>
<dbReference type="InterPro" id="IPR005467">
    <property type="entry name" value="His_kinase_dom"/>
</dbReference>
<evidence type="ECO:0000256" key="8">
    <source>
        <dbReference type="ARBA" id="ARBA00022989"/>
    </source>
</evidence>
<evidence type="ECO:0000256" key="10">
    <source>
        <dbReference type="ARBA" id="ARBA00023136"/>
    </source>
</evidence>
<comment type="caution">
    <text evidence="15">The sequence shown here is derived from an EMBL/GenBank/DDBJ whole genome shotgun (WGS) entry which is preliminary data.</text>
</comment>
<dbReference type="SUPFAM" id="SSF55874">
    <property type="entry name" value="ATPase domain of HSP90 chaperone/DNA topoisomerase II/histidine kinase"/>
    <property type="match status" value="1"/>
</dbReference>
<dbReference type="InterPro" id="IPR003660">
    <property type="entry name" value="HAMP_dom"/>
</dbReference>
<dbReference type="InterPro" id="IPR050428">
    <property type="entry name" value="TCS_sensor_his_kinase"/>
</dbReference>
<keyword evidence="5 15" id="KW-0808">Transferase</keyword>
<dbReference type="InterPro" id="IPR036097">
    <property type="entry name" value="HisK_dim/P_sf"/>
</dbReference>
<dbReference type="Gene3D" id="3.30.565.10">
    <property type="entry name" value="Histidine kinase-like ATPase, C-terminal domain"/>
    <property type="match status" value="1"/>
</dbReference>
<evidence type="ECO:0000259" key="14">
    <source>
        <dbReference type="PROSITE" id="PS50885"/>
    </source>
</evidence>
<keyword evidence="16" id="KW-1185">Reference proteome</keyword>
<dbReference type="PRINTS" id="PR00344">
    <property type="entry name" value="BCTRLSENSOR"/>
</dbReference>
<evidence type="ECO:0000259" key="13">
    <source>
        <dbReference type="PROSITE" id="PS50109"/>
    </source>
</evidence>